<evidence type="ECO:0000256" key="2">
    <source>
        <dbReference type="ARBA" id="ARBA00022729"/>
    </source>
</evidence>
<keyword evidence="6" id="KW-1133">Transmembrane helix</keyword>
<keyword evidence="3" id="KW-0378">Hydrolase</keyword>
<dbReference type="Pfam" id="PF00657">
    <property type="entry name" value="Lipase_GDSL"/>
    <property type="match status" value="3"/>
</dbReference>
<comment type="similarity">
    <text evidence="1">Belongs to the 'GDSL' lipolytic enzyme family.</text>
</comment>
<organism evidence="7 8">
    <name type="scientific">Rhododendron simsii</name>
    <name type="common">Sims's rhododendron</name>
    <dbReference type="NCBI Taxonomy" id="118357"/>
    <lineage>
        <taxon>Eukaryota</taxon>
        <taxon>Viridiplantae</taxon>
        <taxon>Streptophyta</taxon>
        <taxon>Embryophyta</taxon>
        <taxon>Tracheophyta</taxon>
        <taxon>Spermatophyta</taxon>
        <taxon>Magnoliopsida</taxon>
        <taxon>eudicotyledons</taxon>
        <taxon>Gunneridae</taxon>
        <taxon>Pentapetalae</taxon>
        <taxon>asterids</taxon>
        <taxon>Ericales</taxon>
        <taxon>Ericaceae</taxon>
        <taxon>Ericoideae</taxon>
        <taxon>Rhodoreae</taxon>
        <taxon>Rhododendron</taxon>
    </lineage>
</organism>
<protein>
    <recommendedName>
        <fullName evidence="9">GDSL esterase/lipase</fullName>
    </recommendedName>
</protein>
<gene>
    <name evidence="7" type="ORF">RHSIM_Rhsim12G0108900</name>
</gene>
<dbReference type="FunFam" id="3.40.50.1110:FF:000003">
    <property type="entry name" value="GDSL esterase/lipase APG"/>
    <property type="match status" value="2"/>
</dbReference>
<evidence type="ECO:0000313" key="8">
    <source>
        <dbReference type="Proteomes" id="UP000626092"/>
    </source>
</evidence>
<dbReference type="Pfam" id="PF02458">
    <property type="entry name" value="Transferase"/>
    <property type="match status" value="3"/>
</dbReference>
<dbReference type="PANTHER" id="PTHR22835">
    <property type="entry name" value="ZINC FINGER FYVE DOMAIN CONTAINING PROTEIN"/>
    <property type="match status" value="1"/>
</dbReference>
<keyword evidence="5" id="KW-0175">Coiled coil</keyword>
<dbReference type="InterPro" id="IPR035669">
    <property type="entry name" value="SGNH_plant_lipase-like"/>
</dbReference>
<proteinExistence type="inferred from homology"/>
<evidence type="ECO:0000313" key="7">
    <source>
        <dbReference type="EMBL" id="KAF7124350.1"/>
    </source>
</evidence>
<feature type="coiled-coil region" evidence="5">
    <location>
        <begin position="858"/>
        <end position="885"/>
    </location>
</feature>
<sequence length="1713" mass="189581">MGCCGQRMIIEAVAIGVALLAFVSVFTVMKLGSGIQSSVVGPAGGCQFPAVFNFGDSNSDTGASSIALCRVPPPYGQTFFGKPSGRYSDGRLIIDFIAEKLGLPYLSAYLDSMGTTFRHGANFAVGGATIIPEPSANPIHLSLQLYQFEQFKSRAIELYNQGNKLYAMSLPRPEWFSKALYTTDIGQNDLHVGLLSLTQEQVKASIPSLIDHSGLAIEKLYQEGARAFWIHNTGPVGCLPFAINNLPKTGNADPNGCIKSYNEVAQEFNKQLRDRVTQLRNKFQDALLVYVDIYKAKYSLISKAKQHGFVNPLGFCCGHHKDSSLKCWDDAVVNGTKVYGASCSNPSEYISWDEIHYTEAANYWISNRILDGSLSDPQLFQFEQFKERTIELYNQVPSLGDGQQLEIDCNGAGVVVAAAETKTKLSQLGDLMAPKPDFKQFVGFLHEENEEVVEIKGMPLLFVQLTQLGCRGVAFASRYNHCVLDGVAVREFQANMAALTLGKDMVLIPNPDRTVFRAWKQPHHEYSKPIHCKSNATFVQSSIYDRAHLIHLPPHRIANIKKATVRDGKMLNCTTFQAVAAKIWKARNVASGMEEERISTMSMIMDAVAIGVALLAFVSVFTVMKLGSSIQSSLVGSASGCQFPAVFNFGDSNSDTGAGSATLRLVPPPNGQTFFGKPSGRYSDGRLIIDFIAEKLGLPYLSAYLDSMGTNFRHGANFAVGGATIKPEPAMNPIHLSLQLYQFEQFKSRAIELYNQGNKLYAMTLPRPEWFSKALYTTDIGQNDLHYGFLLLTEEQVNASIPGLIDHFALAIEKLYHEGARAFWIQNTGPIGCLPYFIINNPPKTGNADPSGCIKSYNEVAQEFNKQLKDRVTQLRNKFQDALLVYVDIYKAKYSLISEPKEHGFVNPLGFCCGHHKDSSLKCWDDAEVNGTKVYGASCSNPSEYISWDEIHYTEAANYWISNRILDGSLSDPQVLLTESCLYSEVGVTILERVSGFYGNKFRYGANFAVGGATIKPEPSANPIHLSLQLYQFEQFKSRAIKLNNQGNKLYAMNLPRPEWFSKALYTTDIGQNDLHVGLTSLTEEQVKASIPGLIDHSALAIEAPWIHNTGPIGCLPFAVIYNPPKTGNADPNGCIKSYNEVAQELNKQQLKDRVTQLRNKFQDTLLVYVDIYKAKYSLISEPKHHVDSNLNCWDDTVVNGTKVYGASCSNPSEYISWDEIHYTEAANYWISTRILDGSLSDPQSVLIGVSIDCVRLIRGSNSPSEPQRSMEQVAVGVALVIAFSTLMTTGPAGKWESRGHQSKCCHLSDTGVLIDDKFHDELFQFEEFKERTIALYNQGFVNPLGFCCGHHKDSSLKCWDDAVVNGTKVYGASCSNPSEYISWDEIHYTEAANYWISNRILDGSLSDPQRSMEQVAVGVALVSAFSTLMTMGPTSKWDSRGHQSKRCQSSVTLILTLAVDQPHSVELLILMKTFSSVDFQAAIPMDSPHRRQHLDGYHYGRLVPSLGDGQQLEIDCNGAGVVVAAAETKTKLSQLGDLMAPNPDFKQFVGFLHEENEEVVEIIDMPLLLVQLTQLGCRGVAFAFLYNHCVPDGVAVREFQANMAALTLGKDMVLISNPDRTVFRAWKQPHHDTFQAVAAKIWKARNVASGMEEERISTRSFPVDCRKRVVPHAPIWFSGNALIPGFARASVKELKEGEDYVLVERVKEGLNR</sequence>
<dbReference type="Gene3D" id="3.30.559.10">
    <property type="entry name" value="Chloramphenicol acetyltransferase-like domain"/>
    <property type="match status" value="3"/>
</dbReference>
<dbReference type="InterPro" id="IPR023213">
    <property type="entry name" value="CAT-like_dom_sf"/>
</dbReference>
<dbReference type="CDD" id="cd01837">
    <property type="entry name" value="SGNH_plant_lipase_like"/>
    <property type="match status" value="2"/>
</dbReference>
<keyword evidence="2" id="KW-0732">Signal</keyword>
<dbReference type="SUPFAM" id="SSF52266">
    <property type="entry name" value="SGNH hydrolase"/>
    <property type="match status" value="1"/>
</dbReference>
<keyword evidence="8" id="KW-1185">Reference proteome</keyword>
<comment type="caution">
    <text evidence="7">The sequence shown here is derived from an EMBL/GenBank/DDBJ whole genome shotgun (WGS) entry which is preliminary data.</text>
</comment>
<feature type="transmembrane region" description="Helical" evidence="6">
    <location>
        <begin position="12"/>
        <end position="29"/>
    </location>
</feature>
<evidence type="ECO:0000256" key="3">
    <source>
        <dbReference type="ARBA" id="ARBA00022801"/>
    </source>
</evidence>
<accession>A0A834G7D7</accession>
<keyword evidence="6" id="KW-0812">Transmembrane</keyword>
<evidence type="ECO:0000256" key="5">
    <source>
        <dbReference type="SAM" id="Coils"/>
    </source>
</evidence>
<dbReference type="GO" id="GO:0016788">
    <property type="term" value="F:hydrolase activity, acting on ester bonds"/>
    <property type="evidence" value="ECO:0007669"/>
    <property type="project" value="InterPro"/>
</dbReference>
<dbReference type="InterPro" id="IPR001087">
    <property type="entry name" value="GDSL"/>
</dbReference>
<dbReference type="EMBL" id="WJXA01000012">
    <property type="protein sequence ID" value="KAF7124350.1"/>
    <property type="molecule type" value="Genomic_DNA"/>
</dbReference>
<dbReference type="PANTHER" id="PTHR22835:SF514">
    <property type="entry name" value="GDSL-LIKE LIPASE_ACYLHYDROLASE SUPERFAMILY PROTEIN ISOFORM 1"/>
    <property type="match status" value="1"/>
</dbReference>
<evidence type="ECO:0000256" key="6">
    <source>
        <dbReference type="SAM" id="Phobius"/>
    </source>
</evidence>
<dbReference type="InterPro" id="IPR036514">
    <property type="entry name" value="SGNH_hydro_sf"/>
</dbReference>
<name>A0A834G7D7_RHOSS</name>
<feature type="coiled-coil region" evidence="5">
    <location>
        <begin position="262"/>
        <end position="289"/>
    </location>
</feature>
<keyword evidence="6" id="KW-0472">Membrane</keyword>
<reference evidence="7" key="1">
    <citation type="submission" date="2019-11" db="EMBL/GenBank/DDBJ databases">
        <authorList>
            <person name="Liu Y."/>
            <person name="Hou J."/>
            <person name="Li T.-Q."/>
            <person name="Guan C.-H."/>
            <person name="Wu X."/>
            <person name="Wu H.-Z."/>
            <person name="Ling F."/>
            <person name="Zhang R."/>
            <person name="Shi X.-G."/>
            <person name="Ren J.-P."/>
            <person name="Chen E.-F."/>
            <person name="Sun J.-M."/>
        </authorList>
    </citation>
    <scope>NUCLEOTIDE SEQUENCE</scope>
    <source>
        <strain evidence="7">Adult_tree_wgs_1</strain>
        <tissue evidence="7">Leaves</tissue>
    </source>
</reference>
<evidence type="ECO:0008006" key="9">
    <source>
        <dbReference type="Google" id="ProtNLM"/>
    </source>
</evidence>
<evidence type="ECO:0000256" key="1">
    <source>
        <dbReference type="ARBA" id="ARBA00008668"/>
    </source>
</evidence>
<dbReference type="OrthoDB" id="1600564at2759"/>
<dbReference type="Proteomes" id="UP000626092">
    <property type="component" value="Unassembled WGS sequence"/>
</dbReference>
<keyword evidence="4" id="KW-0325">Glycoprotein</keyword>
<dbReference type="Gene3D" id="3.40.50.1110">
    <property type="entry name" value="SGNH hydrolase"/>
    <property type="match status" value="4"/>
</dbReference>
<evidence type="ECO:0000256" key="4">
    <source>
        <dbReference type="ARBA" id="ARBA00023180"/>
    </source>
</evidence>